<dbReference type="GO" id="GO:0042742">
    <property type="term" value="P:defense response to bacterium"/>
    <property type="evidence" value="ECO:0007669"/>
    <property type="project" value="TreeGrafter"/>
</dbReference>
<feature type="chain" id="PRO_5029553659" evidence="3">
    <location>
        <begin position="19"/>
        <end position="400"/>
    </location>
</feature>
<feature type="compositionally biased region" description="Gly residues" evidence="1">
    <location>
        <begin position="321"/>
        <end position="334"/>
    </location>
</feature>
<dbReference type="PANTHER" id="PTHR35265">
    <property type="entry name" value="LEUKOSIALIN"/>
    <property type="match status" value="1"/>
</dbReference>
<dbReference type="AlphaFoldDB" id="A0A7J8F463"/>
<dbReference type="Proteomes" id="UP000593571">
    <property type="component" value="Unassembled WGS sequence"/>
</dbReference>
<feature type="signal peptide" evidence="3">
    <location>
        <begin position="1"/>
        <end position="18"/>
    </location>
</feature>
<dbReference type="GO" id="GO:0050863">
    <property type="term" value="P:regulation of T cell activation"/>
    <property type="evidence" value="ECO:0007669"/>
    <property type="project" value="InterPro"/>
</dbReference>
<dbReference type="GO" id="GO:0031072">
    <property type="term" value="F:heat shock protein binding"/>
    <property type="evidence" value="ECO:0007669"/>
    <property type="project" value="TreeGrafter"/>
</dbReference>
<reference evidence="4 5" key="1">
    <citation type="journal article" date="2020" name="Nature">
        <title>Six reference-quality genomes reveal evolution of bat adaptations.</title>
        <authorList>
            <person name="Jebb D."/>
            <person name="Huang Z."/>
            <person name="Pippel M."/>
            <person name="Hughes G.M."/>
            <person name="Lavrichenko K."/>
            <person name="Devanna P."/>
            <person name="Winkler S."/>
            <person name="Jermiin L.S."/>
            <person name="Skirmuntt E.C."/>
            <person name="Katzourakis A."/>
            <person name="Burkitt-Gray L."/>
            <person name="Ray D.A."/>
            <person name="Sullivan K.A.M."/>
            <person name="Roscito J.G."/>
            <person name="Kirilenko B.M."/>
            <person name="Davalos L.M."/>
            <person name="Corthals A.P."/>
            <person name="Power M.L."/>
            <person name="Jones G."/>
            <person name="Ransome R.D."/>
            <person name="Dechmann D.K.N."/>
            <person name="Locatelli A.G."/>
            <person name="Puechmaille S.J."/>
            <person name="Fedrigo O."/>
            <person name="Jarvis E.D."/>
            <person name="Hiller M."/>
            <person name="Vernes S.C."/>
            <person name="Myers E.W."/>
            <person name="Teeling E.C."/>
        </authorList>
    </citation>
    <scope>NUCLEOTIDE SEQUENCE [LARGE SCALE GENOMIC DNA]</scope>
    <source>
        <strain evidence="4">MRouAeg1</strain>
        <tissue evidence="4">Muscle</tissue>
    </source>
</reference>
<sequence>MALLLLLFGCFSAQEVTTESQKDTTTLQMPKFTLVSSIFETLNLNPVTSDHMLTTVPEKNDSTGHRLSPPSSILHIASDVSSPETSIATSGGLPVADSTTPQEVSTKKSSILQEISNETSNPTVPTMTIMTGGTMTTSSLETFSGTSGPSVTTAASNLEPSDGIGGLSVTMVTNSLETTDATGGLPATMVTSSLETSDGTSGLPVTMVTSSPETPKGPSGSPSPRVKIFTMTTPGTSPNTGSRLSPNSNQETNNTRLVAIFVALLVVIVLLALLLLWRQRQKRRTGALTLSRGGKRNGVVDAWAGPAQVSDEEAVITTAGVSGGDMGSGVPEGEGSGRRPTLTTFFGRRKSCQGSLALEELKAGSAPSLKGEEEPLVDSEDRAVEAPASDGPEAGDVEVP</sequence>
<dbReference type="GO" id="GO:0009897">
    <property type="term" value="C:external side of plasma membrane"/>
    <property type="evidence" value="ECO:0007669"/>
    <property type="project" value="TreeGrafter"/>
</dbReference>
<dbReference type="EMBL" id="JACASE010000008">
    <property type="protein sequence ID" value="KAF6442390.1"/>
    <property type="molecule type" value="Genomic_DNA"/>
</dbReference>
<feature type="transmembrane region" description="Helical" evidence="2">
    <location>
        <begin position="257"/>
        <end position="277"/>
    </location>
</feature>
<name>A0A7J8F463_ROUAE</name>
<organism evidence="4 5">
    <name type="scientific">Rousettus aegyptiacus</name>
    <name type="common">Egyptian fruit bat</name>
    <name type="synonym">Pteropus aegyptiacus</name>
    <dbReference type="NCBI Taxonomy" id="9407"/>
    <lineage>
        <taxon>Eukaryota</taxon>
        <taxon>Metazoa</taxon>
        <taxon>Chordata</taxon>
        <taxon>Craniata</taxon>
        <taxon>Vertebrata</taxon>
        <taxon>Euteleostomi</taxon>
        <taxon>Mammalia</taxon>
        <taxon>Eutheria</taxon>
        <taxon>Laurasiatheria</taxon>
        <taxon>Chiroptera</taxon>
        <taxon>Yinpterochiroptera</taxon>
        <taxon>Pteropodoidea</taxon>
        <taxon>Pteropodidae</taxon>
        <taxon>Rousettinae</taxon>
        <taxon>Rousettus</taxon>
    </lineage>
</organism>
<proteinExistence type="predicted"/>
<feature type="compositionally biased region" description="Polar residues" evidence="1">
    <location>
        <begin position="97"/>
        <end position="106"/>
    </location>
</feature>
<comment type="caution">
    <text evidence="4">The sequence shown here is derived from an EMBL/GenBank/DDBJ whole genome shotgun (WGS) entry which is preliminary data.</text>
</comment>
<dbReference type="GO" id="GO:0007166">
    <property type="term" value="P:cell surface receptor signaling pathway"/>
    <property type="evidence" value="ECO:0007669"/>
    <property type="project" value="TreeGrafter"/>
</dbReference>
<keyword evidence="2" id="KW-1133">Transmembrane helix</keyword>
<dbReference type="PANTHER" id="PTHR35265:SF1">
    <property type="entry name" value="LEUKOSIALIN"/>
    <property type="match status" value="1"/>
</dbReference>
<evidence type="ECO:0000313" key="4">
    <source>
        <dbReference type="EMBL" id="KAF6442390.1"/>
    </source>
</evidence>
<keyword evidence="2" id="KW-0812">Transmembrane</keyword>
<evidence type="ECO:0000256" key="1">
    <source>
        <dbReference type="SAM" id="MobiDB-lite"/>
    </source>
</evidence>
<gene>
    <name evidence="4" type="ORF">HJG63_018393</name>
</gene>
<evidence type="ECO:0000256" key="2">
    <source>
        <dbReference type="SAM" id="Phobius"/>
    </source>
</evidence>
<keyword evidence="3" id="KW-0732">Signal</keyword>
<dbReference type="GO" id="GO:0050776">
    <property type="term" value="P:regulation of immune response"/>
    <property type="evidence" value="ECO:0007669"/>
    <property type="project" value="TreeGrafter"/>
</dbReference>
<feature type="region of interest" description="Disordered" evidence="1">
    <location>
        <begin position="363"/>
        <end position="400"/>
    </location>
</feature>
<dbReference type="InterPro" id="IPR038829">
    <property type="entry name" value="Leukosialin"/>
</dbReference>
<keyword evidence="5" id="KW-1185">Reference proteome</keyword>
<feature type="region of interest" description="Disordered" evidence="1">
    <location>
        <begin position="320"/>
        <end position="342"/>
    </location>
</feature>
<evidence type="ECO:0000256" key="3">
    <source>
        <dbReference type="SAM" id="SignalP"/>
    </source>
</evidence>
<protein>
    <submittedName>
        <fullName evidence="4">Sialophorin</fullName>
    </submittedName>
</protein>
<dbReference type="GO" id="GO:0004888">
    <property type="term" value="F:transmembrane signaling receptor activity"/>
    <property type="evidence" value="ECO:0007669"/>
    <property type="project" value="InterPro"/>
</dbReference>
<evidence type="ECO:0000313" key="5">
    <source>
        <dbReference type="Proteomes" id="UP000593571"/>
    </source>
</evidence>
<keyword evidence="2" id="KW-0472">Membrane</keyword>
<accession>A0A7J8F463</accession>
<feature type="region of interest" description="Disordered" evidence="1">
    <location>
        <begin position="84"/>
        <end position="106"/>
    </location>
</feature>
<dbReference type="GO" id="GO:2000404">
    <property type="term" value="P:regulation of T cell migration"/>
    <property type="evidence" value="ECO:0007669"/>
    <property type="project" value="InterPro"/>
</dbReference>